<proteinExistence type="inferred from homology"/>
<reference evidence="15" key="2">
    <citation type="journal article" date="2021" name="PeerJ">
        <title>Extensive microbial diversity within the chicken gut microbiome revealed by metagenomics and culture.</title>
        <authorList>
            <person name="Gilroy R."/>
            <person name="Ravi A."/>
            <person name="Getino M."/>
            <person name="Pursley I."/>
            <person name="Horton D.L."/>
            <person name="Alikhan N.F."/>
            <person name="Baker D."/>
            <person name="Gharbi K."/>
            <person name="Hall N."/>
            <person name="Watson M."/>
            <person name="Adriaenssens E.M."/>
            <person name="Foster-Nyarko E."/>
            <person name="Jarju S."/>
            <person name="Secka A."/>
            <person name="Antonio M."/>
            <person name="Oren A."/>
            <person name="Chaudhuri R.R."/>
            <person name="La Ragione R."/>
            <person name="Hildebrand F."/>
            <person name="Pallen M.J."/>
        </authorList>
    </citation>
    <scope>NUCLEOTIDE SEQUENCE</scope>
    <source>
        <strain evidence="15">ChiHecec3B27-6122</strain>
    </source>
</reference>
<feature type="binding site" evidence="8 13">
    <location>
        <position position="354"/>
    </location>
    <ligand>
        <name>Zn(2+)</name>
        <dbReference type="ChEBI" id="CHEBI:29105"/>
    </ligand>
</feature>
<protein>
    <recommendedName>
        <fullName evidence="3 8">Histidinol dehydrogenase</fullName>
        <shortName evidence="8">HDH</shortName>
        <ecNumber evidence="3 8">1.1.1.23</ecNumber>
    </recommendedName>
</protein>
<feature type="binding site" evidence="8 12">
    <location>
        <position position="321"/>
    </location>
    <ligand>
        <name>substrate</name>
    </ligand>
</feature>
<dbReference type="Pfam" id="PF00815">
    <property type="entry name" value="Histidinol_dh"/>
    <property type="match status" value="1"/>
</dbReference>
<comment type="similarity">
    <text evidence="2 8 9 14">Belongs to the histidinol dehydrogenase family.</text>
</comment>
<dbReference type="GO" id="GO:0008270">
    <property type="term" value="F:zinc ion binding"/>
    <property type="evidence" value="ECO:0007669"/>
    <property type="project" value="UniProtKB-UniRule"/>
</dbReference>
<evidence type="ECO:0000256" key="9">
    <source>
        <dbReference type="PIRNR" id="PIRNR000099"/>
    </source>
</evidence>
<comment type="function">
    <text evidence="1 8">Catalyzes the sequential NAD-dependent oxidations of L-histidinol to L-histidinaldehyde and then to L-histidine.</text>
</comment>
<feature type="active site" description="Proton acceptor" evidence="8 10">
    <location>
        <position position="321"/>
    </location>
</feature>
<dbReference type="EC" id="1.1.1.23" evidence="3 8"/>
<feature type="binding site" evidence="8 11">
    <location>
        <position position="184"/>
    </location>
    <ligand>
        <name>NAD(+)</name>
        <dbReference type="ChEBI" id="CHEBI:57540"/>
    </ligand>
</feature>
<evidence type="ECO:0000256" key="3">
    <source>
        <dbReference type="ARBA" id="ARBA00012965"/>
    </source>
</evidence>
<feature type="binding site" evidence="8 13">
    <location>
        <position position="413"/>
    </location>
    <ligand>
        <name>Zn(2+)</name>
        <dbReference type="ChEBI" id="CHEBI:29105"/>
    </ligand>
</feature>
<keyword evidence="6 8" id="KW-0560">Oxidoreductase</keyword>
<keyword evidence="4 8" id="KW-0479">Metal-binding</keyword>
<dbReference type="Gene3D" id="3.40.50.1980">
    <property type="entry name" value="Nitrogenase molybdenum iron protein domain"/>
    <property type="match status" value="2"/>
</dbReference>
<dbReference type="PIRSF" id="PIRSF000099">
    <property type="entry name" value="Histidinol_dh"/>
    <property type="match status" value="1"/>
</dbReference>
<feature type="binding site" evidence="8 11">
    <location>
        <position position="123"/>
    </location>
    <ligand>
        <name>NAD(+)</name>
        <dbReference type="ChEBI" id="CHEBI:57540"/>
    </ligand>
</feature>
<evidence type="ECO:0000256" key="4">
    <source>
        <dbReference type="ARBA" id="ARBA00022723"/>
    </source>
</evidence>
<dbReference type="HAMAP" id="MF_01024">
    <property type="entry name" value="HisD"/>
    <property type="match status" value="1"/>
</dbReference>
<dbReference type="InterPro" id="IPR001692">
    <property type="entry name" value="Histidinol_DH_CS"/>
</dbReference>
<feature type="binding site" evidence="8 12">
    <location>
        <position position="230"/>
    </location>
    <ligand>
        <name>substrate</name>
    </ligand>
</feature>
<comment type="catalytic activity">
    <reaction evidence="7 8">
        <text>L-histidinol + 2 NAD(+) + H2O = L-histidine + 2 NADH + 3 H(+)</text>
        <dbReference type="Rhea" id="RHEA:20641"/>
        <dbReference type="ChEBI" id="CHEBI:15377"/>
        <dbReference type="ChEBI" id="CHEBI:15378"/>
        <dbReference type="ChEBI" id="CHEBI:57540"/>
        <dbReference type="ChEBI" id="CHEBI:57595"/>
        <dbReference type="ChEBI" id="CHEBI:57699"/>
        <dbReference type="ChEBI" id="CHEBI:57945"/>
        <dbReference type="EC" id="1.1.1.23"/>
    </reaction>
</comment>
<evidence type="ECO:0000256" key="7">
    <source>
        <dbReference type="ARBA" id="ARBA00049489"/>
    </source>
</evidence>
<feature type="binding site" evidence="8 12">
    <location>
        <position position="408"/>
    </location>
    <ligand>
        <name>substrate</name>
    </ligand>
</feature>
<evidence type="ECO:0000256" key="12">
    <source>
        <dbReference type="PIRSR" id="PIRSR000099-3"/>
    </source>
</evidence>
<feature type="binding site" evidence="8 12">
    <location>
        <position position="354"/>
    </location>
    <ligand>
        <name>substrate</name>
    </ligand>
</feature>
<sequence length="426" mass="45474">MIKIMKSGETPASELFARTVSGRDVSGTVSEIISNVRENGDKALYEYNAKFDHAEGAALEVTPEELDAAVKAVDPEYLRVLERASANIRAFHERQVRHDYILTRPDGSMLGQRVIPMQRVGLYIPGGTAAYPSSLLMNCIPAKIAGVDEIVMTTPATGGEVSPAILAAAKVAGVDRVFRVGGAQAVAALAYGTETIPRVDKIVGPGNAFVAEAKRQVFGQVAIDMIAGPSEILIVADKTADPVWLAADMLSQAEHDRLATAILITDSAALAEKTAAELEAQLEVLPRKDIAGASIEANGKIIVTDDLSEAVDIANEIAPEHLELCVEQPFDWLGRVRNAGSVFLGHYCPEPLGDYLSGTNHTLPTMGTARFSSPLGVDDFVKRSYFSYYTAAGLEDVADDVALFADTEGLHAHAVSATIRRKGRSE</sequence>
<feature type="active site" description="Proton acceptor" evidence="8 10">
    <location>
        <position position="320"/>
    </location>
</feature>
<comment type="pathway">
    <text evidence="8">Amino-acid biosynthesis; L-histidine biosynthesis; L-histidine from 5-phospho-alpha-D-ribose 1-diphosphate: step 9/9.</text>
</comment>
<dbReference type="PANTHER" id="PTHR21256:SF2">
    <property type="entry name" value="HISTIDINE BIOSYNTHESIS TRIFUNCTIONAL PROTEIN"/>
    <property type="match status" value="1"/>
</dbReference>
<dbReference type="InterPro" id="IPR022695">
    <property type="entry name" value="Histidinol_DH_monofunct"/>
</dbReference>
<feature type="binding site" evidence="8 12">
    <location>
        <position position="252"/>
    </location>
    <ligand>
        <name>substrate</name>
    </ligand>
</feature>
<keyword evidence="8" id="KW-0368">Histidine biosynthesis</keyword>
<keyword evidence="5 8" id="KW-0862">Zinc</keyword>
<evidence type="ECO:0000256" key="1">
    <source>
        <dbReference type="ARBA" id="ARBA00003850"/>
    </source>
</evidence>
<keyword evidence="8" id="KW-0028">Amino-acid biosynthesis</keyword>
<dbReference type="GO" id="GO:0004399">
    <property type="term" value="F:histidinol dehydrogenase activity"/>
    <property type="evidence" value="ECO:0007669"/>
    <property type="project" value="UniProtKB-UniRule"/>
</dbReference>
<comment type="cofactor">
    <cofactor evidence="8 13">
        <name>Zn(2+)</name>
        <dbReference type="ChEBI" id="CHEBI:29105"/>
    </cofactor>
    <text evidence="8 13">Binds 1 zinc ion per subunit.</text>
</comment>
<dbReference type="AlphaFoldDB" id="A0A9D1G5B2"/>
<evidence type="ECO:0000313" key="16">
    <source>
        <dbReference type="Proteomes" id="UP000886876"/>
    </source>
</evidence>
<accession>A0A9D1G5B2</accession>
<dbReference type="GO" id="GO:0000105">
    <property type="term" value="P:L-histidine biosynthetic process"/>
    <property type="evidence" value="ECO:0007669"/>
    <property type="project" value="UniProtKB-UniRule"/>
</dbReference>
<feature type="binding site" evidence="8 13">
    <location>
        <position position="255"/>
    </location>
    <ligand>
        <name>Zn(2+)</name>
        <dbReference type="ChEBI" id="CHEBI:29105"/>
    </ligand>
</feature>
<evidence type="ECO:0000256" key="14">
    <source>
        <dbReference type="RuleBase" id="RU004175"/>
    </source>
</evidence>
<feature type="binding site" evidence="8 13">
    <location>
        <position position="252"/>
    </location>
    <ligand>
        <name>Zn(2+)</name>
        <dbReference type="ChEBI" id="CHEBI:29105"/>
    </ligand>
</feature>
<organism evidence="15 16">
    <name type="scientific">Candidatus Scatomorpha pullistercoris</name>
    <dbReference type="NCBI Taxonomy" id="2840929"/>
    <lineage>
        <taxon>Bacteria</taxon>
        <taxon>Bacillati</taxon>
        <taxon>Bacillota</taxon>
        <taxon>Clostridia</taxon>
        <taxon>Eubacteriales</taxon>
        <taxon>Candidatus Scatomorpha</taxon>
    </lineage>
</organism>
<evidence type="ECO:0000256" key="5">
    <source>
        <dbReference type="ARBA" id="ARBA00022833"/>
    </source>
</evidence>
<feature type="binding site" evidence="8 12">
    <location>
        <position position="413"/>
    </location>
    <ligand>
        <name>substrate</name>
    </ligand>
</feature>
<reference evidence="15" key="1">
    <citation type="submission" date="2020-10" db="EMBL/GenBank/DDBJ databases">
        <authorList>
            <person name="Gilroy R."/>
        </authorList>
    </citation>
    <scope>NUCLEOTIDE SEQUENCE</scope>
    <source>
        <strain evidence="15">ChiHecec3B27-6122</strain>
    </source>
</reference>
<dbReference type="FunFam" id="3.40.50.1980:FF:000001">
    <property type="entry name" value="Histidinol dehydrogenase"/>
    <property type="match status" value="1"/>
</dbReference>
<dbReference type="GO" id="GO:0051287">
    <property type="term" value="F:NAD binding"/>
    <property type="evidence" value="ECO:0007669"/>
    <property type="project" value="InterPro"/>
</dbReference>
<dbReference type="PROSITE" id="PS00611">
    <property type="entry name" value="HISOL_DEHYDROGENASE"/>
    <property type="match status" value="1"/>
</dbReference>
<feature type="binding site" evidence="8 12">
    <location>
        <position position="255"/>
    </location>
    <ligand>
        <name>substrate</name>
    </ligand>
</feature>
<evidence type="ECO:0000313" key="15">
    <source>
        <dbReference type="EMBL" id="HIS97461.1"/>
    </source>
</evidence>
<dbReference type="FunFam" id="3.40.50.1980:FF:000026">
    <property type="entry name" value="Histidinol dehydrogenase"/>
    <property type="match status" value="1"/>
</dbReference>
<evidence type="ECO:0000256" key="10">
    <source>
        <dbReference type="PIRSR" id="PIRSR000099-1"/>
    </source>
</evidence>
<dbReference type="GO" id="GO:0005829">
    <property type="term" value="C:cytosol"/>
    <property type="evidence" value="ECO:0007669"/>
    <property type="project" value="TreeGrafter"/>
</dbReference>
<dbReference type="Proteomes" id="UP000886876">
    <property type="component" value="Unassembled WGS sequence"/>
</dbReference>
<evidence type="ECO:0000256" key="8">
    <source>
        <dbReference type="HAMAP-Rule" id="MF_01024"/>
    </source>
</evidence>
<dbReference type="PANTHER" id="PTHR21256">
    <property type="entry name" value="HISTIDINOL DEHYDROGENASE HDH"/>
    <property type="match status" value="1"/>
</dbReference>
<gene>
    <name evidence="8 15" type="primary">hisD</name>
    <name evidence="15" type="ORF">IAD42_05745</name>
</gene>
<dbReference type="EMBL" id="DVJS01000141">
    <property type="protein sequence ID" value="HIS97461.1"/>
    <property type="molecule type" value="Genomic_DNA"/>
</dbReference>
<evidence type="ECO:0000256" key="6">
    <source>
        <dbReference type="ARBA" id="ARBA00023002"/>
    </source>
</evidence>
<evidence type="ECO:0000256" key="11">
    <source>
        <dbReference type="PIRSR" id="PIRSR000099-2"/>
    </source>
</evidence>
<dbReference type="NCBIfam" id="TIGR00069">
    <property type="entry name" value="hisD"/>
    <property type="match status" value="1"/>
</dbReference>
<dbReference type="Gene3D" id="1.20.5.1300">
    <property type="match status" value="1"/>
</dbReference>
<keyword evidence="8 11" id="KW-0520">NAD</keyword>
<dbReference type="InterPro" id="IPR016161">
    <property type="entry name" value="Ald_DH/histidinol_DH"/>
</dbReference>
<dbReference type="CDD" id="cd06572">
    <property type="entry name" value="Histidinol_dh"/>
    <property type="match status" value="1"/>
</dbReference>
<name>A0A9D1G5B2_9FIRM</name>
<dbReference type="SUPFAM" id="SSF53720">
    <property type="entry name" value="ALDH-like"/>
    <property type="match status" value="1"/>
</dbReference>
<dbReference type="PRINTS" id="PR00083">
    <property type="entry name" value="HOLDHDRGNASE"/>
</dbReference>
<evidence type="ECO:0000256" key="13">
    <source>
        <dbReference type="PIRSR" id="PIRSR000099-4"/>
    </source>
</evidence>
<evidence type="ECO:0000256" key="2">
    <source>
        <dbReference type="ARBA" id="ARBA00010178"/>
    </source>
</evidence>
<comment type="caution">
    <text evidence="15">The sequence shown here is derived from an EMBL/GenBank/DDBJ whole genome shotgun (WGS) entry which is preliminary data.</text>
</comment>
<dbReference type="InterPro" id="IPR012131">
    <property type="entry name" value="Hstdl_DH"/>
</dbReference>
<feature type="binding site" evidence="8 11">
    <location>
        <position position="207"/>
    </location>
    <ligand>
        <name>NAD(+)</name>
        <dbReference type="ChEBI" id="CHEBI:57540"/>
    </ligand>
</feature>